<feature type="chain" id="PRO_5046441824" description="Secreted protein" evidence="1">
    <location>
        <begin position="30"/>
        <end position="159"/>
    </location>
</feature>
<gene>
    <name evidence="2" type="ORF">ACIO7M_13355</name>
</gene>
<keyword evidence="3" id="KW-1185">Reference proteome</keyword>
<dbReference type="Proteomes" id="UP001617351">
    <property type="component" value="Unassembled WGS sequence"/>
</dbReference>
<protein>
    <recommendedName>
        <fullName evidence="4">Secreted protein</fullName>
    </recommendedName>
</protein>
<organism evidence="2 3">
    <name type="scientific">Streptomyces toxytricini</name>
    <name type="common">Actinomyces toxytricini</name>
    <dbReference type="NCBI Taxonomy" id="67369"/>
    <lineage>
        <taxon>Bacteria</taxon>
        <taxon>Bacillati</taxon>
        <taxon>Actinomycetota</taxon>
        <taxon>Actinomycetes</taxon>
        <taxon>Kitasatosporales</taxon>
        <taxon>Streptomycetaceae</taxon>
        <taxon>Streptomyces</taxon>
    </lineage>
</organism>
<evidence type="ECO:0008006" key="4">
    <source>
        <dbReference type="Google" id="ProtNLM"/>
    </source>
</evidence>
<proteinExistence type="predicted"/>
<keyword evidence="1" id="KW-0732">Signal</keyword>
<name>A0ABW8EHH7_STRT5</name>
<evidence type="ECO:0000313" key="3">
    <source>
        <dbReference type="Proteomes" id="UP001617351"/>
    </source>
</evidence>
<dbReference type="RefSeq" id="WP_402380416.1">
    <property type="nucleotide sequence ID" value="NZ_JBIUYY010000005.1"/>
</dbReference>
<feature type="signal peptide" evidence="1">
    <location>
        <begin position="1"/>
        <end position="29"/>
    </location>
</feature>
<evidence type="ECO:0000313" key="2">
    <source>
        <dbReference type="EMBL" id="MFJ2822087.1"/>
    </source>
</evidence>
<sequence length="159" mass="16651">MKFSRVAQFATAAAGSLGLVFASGSSANASGQWQTFTTNSNWHCGVTSISYLSQNIHFQTCIISGGKGTAAQAALVVSNKGTKVANIRGLVEPNTINGGVAGFACDVAPLPGGQRRACFAPSVPYSKWCGMKHEVHSEMQMNNGVPERTFQATYGTDCP</sequence>
<comment type="caution">
    <text evidence="2">The sequence shown here is derived from an EMBL/GenBank/DDBJ whole genome shotgun (WGS) entry which is preliminary data.</text>
</comment>
<reference evidence="2 3" key="1">
    <citation type="submission" date="2024-10" db="EMBL/GenBank/DDBJ databases">
        <title>The Natural Products Discovery Center: Release of the First 8490 Sequenced Strains for Exploring Actinobacteria Biosynthetic Diversity.</title>
        <authorList>
            <person name="Kalkreuter E."/>
            <person name="Kautsar S.A."/>
            <person name="Yang D."/>
            <person name="Bader C.D."/>
            <person name="Teijaro C.N."/>
            <person name="Fluegel L."/>
            <person name="Davis C.M."/>
            <person name="Simpson J.R."/>
            <person name="Lauterbach L."/>
            <person name="Steele A.D."/>
            <person name="Gui C."/>
            <person name="Meng S."/>
            <person name="Li G."/>
            <person name="Viehrig K."/>
            <person name="Ye F."/>
            <person name="Su P."/>
            <person name="Kiefer A.F."/>
            <person name="Nichols A."/>
            <person name="Cepeda A.J."/>
            <person name="Yan W."/>
            <person name="Fan B."/>
            <person name="Jiang Y."/>
            <person name="Adhikari A."/>
            <person name="Zheng C.-J."/>
            <person name="Schuster L."/>
            <person name="Cowan T.M."/>
            <person name="Smanski M.J."/>
            <person name="Chevrette M.G."/>
            <person name="De Carvalho L.P.S."/>
            <person name="Shen B."/>
        </authorList>
    </citation>
    <scope>NUCLEOTIDE SEQUENCE [LARGE SCALE GENOMIC DNA]</scope>
    <source>
        <strain evidence="2 3">NPDC087220</strain>
    </source>
</reference>
<evidence type="ECO:0000256" key="1">
    <source>
        <dbReference type="SAM" id="SignalP"/>
    </source>
</evidence>
<accession>A0ABW8EHH7</accession>
<dbReference type="EMBL" id="JBIUYY010000005">
    <property type="protein sequence ID" value="MFJ2822087.1"/>
    <property type="molecule type" value="Genomic_DNA"/>
</dbReference>